<comment type="caution">
    <text evidence="2">The sequence shown here is derived from an EMBL/GenBank/DDBJ whole genome shotgun (WGS) entry which is preliminary data.</text>
</comment>
<keyword evidence="1" id="KW-1133">Transmembrane helix</keyword>
<evidence type="ECO:0000256" key="1">
    <source>
        <dbReference type="SAM" id="Phobius"/>
    </source>
</evidence>
<feature type="transmembrane region" description="Helical" evidence="1">
    <location>
        <begin position="38"/>
        <end position="57"/>
    </location>
</feature>
<evidence type="ECO:0000313" key="3">
    <source>
        <dbReference type="Proteomes" id="UP000824469"/>
    </source>
</evidence>
<keyword evidence="1" id="KW-0472">Membrane</keyword>
<accession>A0AA38FJR6</accession>
<protein>
    <submittedName>
        <fullName evidence="2">Uncharacterized protein</fullName>
    </submittedName>
</protein>
<reference evidence="2 3" key="1">
    <citation type="journal article" date="2021" name="Nat. Plants">
        <title>The Taxus genome provides insights into paclitaxel biosynthesis.</title>
        <authorList>
            <person name="Xiong X."/>
            <person name="Gou J."/>
            <person name="Liao Q."/>
            <person name="Li Y."/>
            <person name="Zhou Q."/>
            <person name="Bi G."/>
            <person name="Li C."/>
            <person name="Du R."/>
            <person name="Wang X."/>
            <person name="Sun T."/>
            <person name="Guo L."/>
            <person name="Liang H."/>
            <person name="Lu P."/>
            <person name="Wu Y."/>
            <person name="Zhang Z."/>
            <person name="Ro D.K."/>
            <person name="Shang Y."/>
            <person name="Huang S."/>
            <person name="Yan J."/>
        </authorList>
    </citation>
    <scope>NUCLEOTIDE SEQUENCE [LARGE SCALE GENOMIC DNA]</scope>
    <source>
        <strain evidence="2">Ta-2019</strain>
    </source>
</reference>
<dbReference type="AlphaFoldDB" id="A0AA38FJR6"/>
<dbReference type="Proteomes" id="UP000824469">
    <property type="component" value="Unassembled WGS sequence"/>
</dbReference>
<feature type="non-terminal residue" evidence="2">
    <location>
        <position position="102"/>
    </location>
</feature>
<name>A0AA38FJR6_TAXCH</name>
<feature type="transmembrane region" description="Helical" evidence="1">
    <location>
        <begin position="13"/>
        <end position="31"/>
    </location>
</feature>
<keyword evidence="1" id="KW-0812">Transmembrane</keyword>
<organism evidence="2 3">
    <name type="scientific">Taxus chinensis</name>
    <name type="common">Chinese yew</name>
    <name type="synonym">Taxus wallichiana var. chinensis</name>
    <dbReference type="NCBI Taxonomy" id="29808"/>
    <lineage>
        <taxon>Eukaryota</taxon>
        <taxon>Viridiplantae</taxon>
        <taxon>Streptophyta</taxon>
        <taxon>Embryophyta</taxon>
        <taxon>Tracheophyta</taxon>
        <taxon>Spermatophyta</taxon>
        <taxon>Pinopsida</taxon>
        <taxon>Pinidae</taxon>
        <taxon>Conifers II</taxon>
        <taxon>Cupressales</taxon>
        <taxon>Taxaceae</taxon>
        <taxon>Taxus</taxon>
    </lineage>
</organism>
<evidence type="ECO:0000313" key="2">
    <source>
        <dbReference type="EMBL" id="KAH9305206.1"/>
    </source>
</evidence>
<proteinExistence type="predicted"/>
<sequence length="102" mass="10689">MCGAVPVGAGVDVAGVALLWWSGSMCVMCVLRGAVVPYGLGVYVCACVGGEGGSAVVIVMVRWLARCSGCLLAWCAWSSACAWGWRRRSGIMWVAGFGVRVW</sequence>
<dbReference type="EMBL" id="JAHRHJ020000008">
    <property type="protein sequence ID" value="KAH9305206.1"/>
    <property type="molecule type" value="Genomic_DNA"/>
</dbReference>
<keyword evidence="3" id="KW-1185">Reference proteome</keyword>
<gene>
    <name evidence="2" type="ORF">KI387_009610</name>
</gene>